<protein>
    <submittedName>
        <fullName evidence="6">T9SS C-terminal target domain-containing protein</fullName>
    </submittedName>
</protein>
<gene>
    <name evidence="6" type="ORF">D0817_14055</name>
</gene>
<reference evidence="7" key="1">
    <citation type="journal article" date="2019" name="Syst. Appl. Microbiol.">
        <title>Flavobacterium circumlabens sp. nov. and Flavobacterium cupreum sp. nov., two psychrotrophic species isolated from Antarctic environmental samples.</title>
        <authorList>
            <person name="Kralova S."/>
            <person name="Busse H.-J."/>
            <person name="Svec P."/>
            <person name="Maslanova I."/>
            <person name="Stankova E."/>
            <person name="Bartak M."/>
            <person name="Sedlacek I."/>
        </authorList>
    </citation>
    <scope>NUCLEOTIDE SEQUENCE [LARGE SCALE GENOMIC DNA]</scope>
    <source>
        <strain evidence="7">CCM 8825</strain>
    </source>
</reference>
<evidence type="ECO:0000256" key="2">
    <source>
        <dbReference type="ARBA" id="ARBA00022729"/>
    </source>
</evidence>
<comment type="caution">
    <text evidence="6">The sequence shown here is derived from an EMBL/GenBank/DDBJ whole genome shotgun (WGS) entry which is preliminary data.</text>
</comment>
<dbReference type="GO" id="GO:0006508">
    <property type="term" value="P:proteolysis"/>
    <property type="evidence" value="ECO:0007669"/>
    <property type="project" value="UniProtKB-KW"/>
</dbReference>
<dbReference type="InterPro" id="IPR024079">
    <property type="entry name" value="MetalloPept_cat_dom_sf"/>
</dbReference>
<dbReference type="InterPro" id="IPR008979">
    <property type="entry name" value="Galactose-bd-like_sf"/>
</dbReference>
<dbReference type="PROSITE" id="PS51829">
    <property type="entry name" value="P_HOMO_B"/>
    <property type="match status" value="1"/>
</dbReference>
<dbReference type="GO" id="GO:0008237">
    <property type="term" value="F:metallopeptidase activity"/>
    <property type="evidence" value="ECO:0007669"/>
    <property type="project" value="InterPro"/>
</dbReference>
<dbReference type="InterPro" id="IPR002884">
    <property type="entry name" value="P_dom"/>
</dbReference>
<dbReference type="SUPFAM" id="SSF55486">
    <property type="entry name" value="Metalloproteases ('zincins'), catalytic domain"/>
    <property type="match status" value="1"/>
</dbReference>
<feature type="signal peptide" evidence="4">
    <location>
        <begin position="1"/>
        <end position="19"/>
    </location>
</feature>
<dbReference type="Gene3D" id="2.60.120.260">
    <property type="entry name" value="Galactose-binding domain-like"/>
    <property type="match status" value="1"/>
</dbReference>
<feature type="chain" id="PRO_5019395502" evidence="4">
    <location>
        <begin position="20"/>
        <end position="920"/>
    </location>
</feature>
<evidence type="ECO:0000256" key="1">
    <source>
        <dbReference type="ARBA" id="ARBA00022670"/>
    </source>
</evidence>
<dbReference type="OrthoDB" id="9792152at2"/>
<dbReference type="Gene3D" id="3.40.390.10">
    <property type="entry name" value="Collagenase (Catalytic Domain)"/>
    <property type="match status" value="1"/>
</dbReference>
<evidence type="ECO:0000256" key="4">
    <source>
        <dbReference type="SAM" id="SignalP"/>
    </source>
</evidence>
<proteinExistence type="predicted"/>
<keyword evidence="3" id="KW-0378">Hydrolase</keyword>
<dbReference type="Proteomes" id="UP000288102">
    <property type="component" value="Unassembled WGS sequence"/>
</dbReference>
<keyword evidence="2 4" id="KW-0732">Signal</keyword>
<evidence type="ECO:0000313" key="7">
    <source>
        <dbReference type="Proteomes" id="UP000288102"/>
    </source>
</evidence>
<dbReference type="EMBL" id="QWDM01000008">
    <property type="protein sequence ID" value="RUT69742.1"/>
    <property type="molecule type" value="Genomic_DNA"/>
</dbReference>
<keyword evidence="7" id="KW-1185">Reference proteome</keyword>
<evidence type="ECO:0000256" key="3">
    <source>
        <dbReference type="ARBA" id="ARBA00022801"/>
    </source>
</evidence>
<dbReference type="Pfam" id="PF18962">
    <property type="entry name" value="Por_Secre_tail"/>
    <property type="match status" value="1"/>
</dbReference>
<dbReference type="InterPro" id="IPR026444">
    <property type="entry name" value="Secre_tail"/>
</dbReference>
<dbReference type="NCBIfam" id="TIGR04183">
    <property type="entry name" value="Por_Secre_tail"/>
    <property type="match status" value="1"/>
</dbReference>
<dbReference type="InterPro" id="IPR013783">
    <property type="entry name" value="Ig-like_fold"/>
</dbReference>
<dbReference type="RefSeq" id="WP_127338980.1">
    <property type="nucleotide sequence ID" value="NZ_QWDM01000008.1"/>
</dbReference>
<dbReference type="Pfam" id="PF13583">
    <property type="entry name" value="Reprolysin_4"/>
    <property type="match status" value="1"/>
</dbReference>
<organism evidence="6 7">
    <name type="scientific">Flavobacterium cupreum</name>
    <dbReference type="NCBI Taxonomy" id="2133766"/>
    <lineage>
        <taxon>Bacteria</taxon>
        <taxon>Pseudomonadati</taxon>
        <taxon>Bacteroidota</taxon>
        <taxon>Flavobacteriia</taxon>
        <taxon>Flavobacteriales</taxon>
        <taxon>Flavobacteriaceae</taxon>
        <taxon>Flavobacterium</taxon>
    </lineage>
</organism>
<evidence type="ECO:0000313" key="6">
    <source>
        <dbReference type="EMBL" id="RUT69742.1"/>
    </source>
</evidence>
<accession>A0A434A5X9</accession>
<dbReference type="SUPFAM" id="SSF49785">
    <property type="entry name" value="Galactose-binding domain-like"/>
    <property type="match status" value="1"/>
</dbReference>
<dbReference type="GO" id="GO:0004252">
    <property type="term" value="F:serine-type endopeptidase activity"/>
    <property type="evidence" value="ECO:0007669"/>
    <property type="project" value="InterPro"/>
</dbReference>
<evidence type="ECO:0000259" key="5">
    <source>
        <dbReference type="PROSITE" id="PS51829"/>
    </source>
</evidence>
<dbReference type="Gene3D" id="2.60.40.10">
    <property type="entry name" value="Immunoglobulins"/>
    <property type="match status" value="1"/>
</dbReference>
<dbReference type="AlphaFoldDB" id="A0A434A5X9"/>
<dbReference type="Pfam" id="PF01483">
    <property type="entry name" value="P_proprotein"/>
    <property type="match status" value="1"/>
</dbReference>
<keyword evidence="1" id="KW-0645">Protease</keyword>
<feature type="domain" description="P/Homo B" evidence="5">
    <location>
        <begin position="672"/>
        <end position="836"/>
    </location>
</feature>
<name>A0A434A5X9_9FLAO</name>
<sequence>MKKLLLFIAIIFSCANMNAQNDALWQKVNATSVFNKKVTAEDSEKVYFKLNADVLKEKLSAATAKQSKSTTSQITFPNEDGVLERFTVWESSNFDPELQAKYPDIRAYEGAGIDDKSAKIHFSLSPAGLQSMVLRTDKSPEFIESNPDDKAQYVVFASKSTLGKARLNCSTKELSGNQKTAKNTLASKETANNKVFKTLRLALSCTGEYTSYFGGTKAGALAAMNATLTRVNGIFNRDLAIKLELIANNDALIYTNAVTDPYSNASEGTDGAWNDEVQTTLTNVIGNSAYDIGHLFGASGGGGNAGCVGCICVNPTSSEPAGKGSGYTSPSNGKPEGDTFDIDFVIHEFGHQLGANHTFSFDSGERTNVNVEPGSGSTIMGYAGISEGYDVQTNSDDYFAYVSILQIQNTLSSVSCPVSTPLTNNPPTISAGADYTIPKGTAFVLKGTGSDAEGDTVTYCWEENDNATSTSGETSKAYATKPDGALFRSFLPVSSPVRYMPQLDAVLQNKLSSTWESVSNIARTLNFTLTGRDNARQGTAQTRTDAMAVVVSANAGPFAVTSQNTDNIGWANGSQQTISWSVNNTTSLAGSTNVNIKLSTDGGVTFPTTLVTNTPNDGSEIITVPADIKATSCRLLIEPTANIYYAVNSNAFAIGYTVTSNSNTYTFSTPIVIPDGNLTYTTRIITVTAPFSTAKNSITATMGDTQKTAKNTAAPDGTAVSDVDLNINFTHTYLSDVEISIMSPSGTVVKLFDGSCGSASNTLSLKYDDAGSAISCGVTELQTVFPAGKLSAFNNENPYGDWTLMVRDIDAGQKGTINSASITIQAQRFTLGTDEAATAIDFALFPNPNKGSFTIQFSPESASGVKVVVSDILGRTVYTKAFEPSADFNENIQLSNVSSGIYLVSVMDGNRKTVKKIVIN</sequence>